<feature type="transmembrane region" description="Helical" evidence="2">
    <location>
        <begin position="179"/>
        <end position="201"/>
    </location>
</feature>
<reference evidence="3 4" key="1">
    <citation type="submission" date="2020-08" db="EMBL/GenBank/DDBJ databases">
        <title>Sequencing the genomes of 1000 actinobacteria strains.</title>
        <authorList>
            <person name="Klenk H.-P."/>
        </authorList>
    </citation>
    <scope>NUCLEOTIDE SEQUENCE [LARGE SCALE GENOMIC DNA]</scope>
    <source>
        <strain evidence="3 4">DSM 43150</strain>
    </source>
</reference>
<evidence type="ECO:0000256" key="2">
    <source>
        <dbReference type="SAM" id="Phobius"/>
    </source>
</evidence>
<keyword evidence="2" id="KW-1133">Transmembrane helix</keyword>
<accession>A0A7W7HH54</accession>
<protein>
    <submittedName>
        <fullName evidence="3">Uncharacterized protein</fullName>
    </submittedName>
</protein>
<organism evidence="3 4">
    <name type="scientific">Actinoplanes lobatus</name>
    <dbReference type="NCBI Taxonomy" id="113568"/>
    <lineage>
        <taxon>Bacteria</taxon>
        <taxon>Bacillati</taxon>
        <taxon>Actinomycetota</taxon>
        <taxon>Actinomycetes</taxon>
        <taxon>Micromonosporales</taxon>
        <taxon>Micromonosporaceae</taxon>
        <taxon>Actinoplanes</taxon>
    </lineage>
</organism>
<feature type="region of interest" description="Disordered" evidence="1">
    <location>
        <begin position="554"/>
        <end position="576"/>
    </location>
</feature>
<evidence type="ECO:0000313" key="3">
    <source>
        <dbReference type="EMBL" id="MBB4750474.1"/>
    </source>
</evidence>
<feature type="compositionally biased region" description="Basic and acidic residues" evidence="1">
    <location>
        <begin position="559"/>
        <end position="576"/>
    </location>
</feature>
<dbReference type="RefSeq" id="WP_188122645.1">
    <property type="nucleotide sequence ID" value="NZ_BOMP01000113.1"/>
</dbReference>
<feature type="region of interest" description="Disordered" evidence="1">
    <location>
        <begin position="1"/>
        <end position="25"/>
    </location>
</feature>
<comment type="caution">
    <text evidence="3">The sequence shown here is derived from an EMBL/GenBank/DDBJ whole genome shotgun (WGS) entry which is preliminary data.</text>
</comment>
<feature type="transmembrane region" description="Helical" evidence="2">
    <location>
        <begin position="150"/>
        <end position="173"/>
    </location>
</feature>
<proteinExistence type="predicted"/>
<feature type="transmembrane region" description="Helical" evidence="2">
    <location>
        <begin position="108"/>
        <end position="126"/>
    </location>
</feature>
<evidence type="ECO:0000313" key="4">
    <source>
        <dbReference type="Proteomes" id="UP000590511"/>
    </source>
</evidence>
<dbReference type="Proteomes" id="UP000590511">
    <property type="component" value="Unassembled WGS sequence"/>
</dbReference>
<name>A0A7W7HH54_9ACTN</name>
<keyword evidence="2" id="KW-0472">Membrane</keyword>
<sequence length="576" mass="64350">MTTLQERPSAMDVPEEEPHRSWTSTPTRQLCASMHMDAGLRNAVLELFLGERHRAWGPNYGADSTAVIRHAWWARRWQRIRDTALGLVLLAMVVTLVSRWWVHGRLVAVGATMAWIAVAVVVRRFMRRKALTVGNAVTWYRRQKESWRQLILLCAAVTVAALALTGYGLWQAVGRREAMVAGMAAGVVLIIGILDAAVVVARARRALTGRPGRDGKLPPRAQAPPLPARLARRLADLYDTPEPPQTSENALARVVTYDFGARRDTFLENTFVGSGSVIDQFQFDIDVARGRTTADGSKKKPKPVDLVSLHRALEGVALTDALPGSWVGYRTYLDGHGLQTVPDCWLPLERMLAGLTDPTATRRTYQCYQVPVVNWDERIILTLFLRADLTGDNLMLHIDTLILPLMSFGGSSVIHRLPADWWTHGTAAVRLGSTRVWRAAVRGLLWLPSDLYRLTQRLSAAWFTNYQIRHNKPVGRGAAYSIREKLAEGVIMVHPNAVQDINRTIAFLMQALRNGLADYLKSRNIDTSSLEDDIRTVIHRQQNKIGELHSKNVVFGKGKAGDKSPDKEEPKTDQEK</sequence>
<feature type="transmembrane region" description="Helical" evidence="2">
    <location>
        <begin position="84"/>
        <end position="102"/>
    </location>
</feature>
<gene>
    <name evidence="3" type="ORF">BJ964_004635</name>
</gene>
<evidence type="ECO:0000256" key="1">
    <source>
        <dbReference type="SAM" id="MobiDB-lite"/>
    </source>
</evidence>
<dbReference type="AlphaFoldDB" id="A0A7W7HH54"/>
<dbReference type="EMBL" id="JACHNC010000001">
    <property type="protein sequence ID" value="MBB4750474.1"/>
    <property type="molecule type" value="Genomic_DNA"/>
</dbReference>
<keyword evidence="2" id="KW-0812">Transmembrane</keyword>